<gene>
    <name evidence="3" type="ORF">MTR67_043342</name>
</gene>
<protein>
    <recommendedName>
        <fullName evidence="2">Tf2-1-like SH3-like domain-containing protein</fullName>
    </recommendedName>
</protein>
<dbReference type="PANTHER" id="PTHR46148">
    <property type="entry name" value="CHROMO DOMAIN-CONTAINING PROTEIN"/>
    <property type="match status" value="1"/>
</dbReference>
<dbReference type="Pfam" id="PF24626">
    <property type="entry name" value="SH3_Tf2-1"/>
    <property type="match status" value="1"/>
</dbReference>
<feature type="region of interest" description="Disordered" evidence="1">
    <location>
        <begin position="38"/>
        <end position="64"/>
    </location>
</feature>
<dbReference type="PANTHER" id="PTHR46148:SF58">
    <property type="entry name" value="RETROTRANSPOSON PROTEIN"/>
    <property type="match status" value="1"/>
</dbReference>
<keyword evidence="4" id="KW-1185">Reference proteome</keyword>
<name>A0AAF0UP84_SOLVR</name>
<feature type="domain" description="Tf2-1-like SH3-like" evidence="2">
    <location>
        <begin position="6"/>
        <end position="39"/>
    </location>
</feature>
<evidence type="ECO:0000313" key="4">
    <source>
        <dbReference type="Proteomes" id="UP001234989"/>
    </source>
</evidence>
<proteinExistence type="predicted"/>
<accession>A0AAF0UP84</accession>
<sequence length="104" mass="11202">MKGIMRFGNKGKVSSRFVGPYEILRSVGKVAYELDLPKERPGAKGKGPRSPKIPKALPTMPREPSRLVVVTTPHGATRGGEAISSLRLPQIGSSTRALSRLVKP</sequence>
<reference evidence="3" key="1">
    <citation type="submission" date="2023-08" db="EMBL/GenBank/DDBJ databases">
        <title>A de novo genome assembly of Solanum verrucosum Schlechtendal, a Mexican diploid species geographically isolated from the other diploid A-genome species in potato relatives.</title>
        <authorList>
            <person name="Hosaka K."/>
        </authorList>
    </citation>
    <scope>NUCLEOTIDE SEQUENCE</scope>
    <source>
        <tissue evidence="3">Young leaves</tissue>
    </source>
</reference>
<dbReference type="InterPro" id="IPR056924">
    <property type="entry name" value="SH3_Tf2-1"/>
</dbReference>
<dbReference type="AlphaFoldDB" id="A0AAF0UP84"/>
<evidence type="ECO:0000313" key="3">
    <source>
        <dbReference type="EMBL" id="WMV49957.1"/>
    </source>
</evidence>
<dbReference type="Proteomes" id="UP001234989">
    <property type="component" value="Chromosome 10"/>
</dbReference>
<evidence type="ECO:0000259" key="2">
    <source>
        <dbReference type="Pfam" id="PF24626"/>
    </source>
</evidence>
<evidence type="ECO:0000256" key="1">
    <source>
        <dbReference type="SAM" id="MobiDB-lite"/>
    </source>
</evidence>
<organism evidence="3 4">
    <name type="scientific">Solanum verrucosum</name>
    <dbReference type="NCBI Taxonomy" id="315347"/>
    <lineage>
        <taxon>Eukaryota</taxon>
        <taxon>Viridiplantae</taxon>
        <taxon>Streptophyta</taxon>
        <taxon>Embryophyta</taxon>
        <taxon>Tracheophyta</taxon>
        <taxon>Spermatophyta</taxon>
        <taxon>Magnoliopsida</taxon>
        <taxon>eudicotyledons</taxon>
        <taxon>Gunneridae</taxon>
        <taxon>Pentapetalae</taxon>
        <taxon>asterids</taxon>
        <taxon>lamiids</taxon>
        <taxon>Solanales</taxon>
        <taxon>Solanaceae</taxon>
        <taxon>Solanoideae</taxon>
        <taxon>Solaneae</taxon>
        <taxon>Solanum</taxon>
    </lineage>
</organism>
<dbReference type="EMBL" id="CP133621">
    <property type="protein sequence ID" value="WMV49957.1"/>
    <property type="molecule type" value="Genomic_DNA"/>
</dbReference>